<dbReference type="Gene3D" id="3.30.360.10">
    <property type="entry name" value="Dihydrodipicolinate Reductase, domain 2"/>
    <property type="match status" value="1"/>
</dbReference>
<dbReference type="NCBIfam" id="TIGR01850">
    <property type="entry name" value="argC"/>
    <property type="match status" value="1"/>
</dbReference>
<dbReference type="HAMAP" id="MF_00150">
    <property type="entry name" value="ArgC_type1"/>
    <property type="match status" value="1"/>
</dbReference>
<dbReference type="InterPro" id="IPR000706">
    <property type="entry name" value="AGPR_type-1"/>
</dbReference>
<dbReference type="InterPro" id="IPR036291">
    <property type="entry name" value="NAD(P)-bd_dom_sf"/>
</dbReference>
<dbReference type="InterPro" id="IPR000534">
    <property type="entry name" value="Semialdehyde_DH_NAD-bd"/>
</dbReference>
<dbReference type="RefSeq" id="WP_211430520.1">
    <property type="nucleotide sequence ID" value="NZ_CP072649.1"/>
</dbReference>
<proteinExistence type="inferred from homology"/>
<evidence type="ECO:0000259" key="6">
    <source>
        <dbReference type="SMART" id="SM00859"/>
    </source>
</evidence>
<dbReference type="Pfam" id="PF22698">
    <property type="entry name" value="Semialdhyde_dhC_1"/>
    <property type="match status" value="1"/>
</dbReference>
<dbReference type="GO" id="GO:0003942">
    <property type="term" value="F:N-acetyl-gamma-glutamyl-phosphate reductase activity"/>
    <property type="evidence" value="ECO:0007669"/>
    <property type="project" value="UniProtKB-EC"/>
</dbReference>
<dbReference type="EMBL" id="CP072649">
    <property type="protein sequence ID" value="QUW04631.1"/>
    <property type="molecule type" value="Genomic_DNA"/>
</dbReference>
<keyword evidence="8" id="KW-1185">Reference proteome</keyword>
<keyword evidence="3 4" id="KW-0560">Oxidoreductase</keyword>
<evidence type="ECO:0000256" key="3">
    <source>
        <dbReference type="ARBA" id="ARBA00023002"/>
    </source>
</evidence>
<dbReference type="PROSITE" id="PS01224">
    <property type="entry name" value="ARGC"/>
    <property type="match status" value="1"/>
</dbReference>
<evidence type="ECO:0000256" key="4">
    <source>
        <dbReference type="HAMAP-Rule" id="MF_00150"/>
    </source>
</evidence>
<dbReference type="CDD" id="cd17895">
    <property type="entry name" value="AGPR_1_N"/>
    <property type="match status" value="1"/>
</dbReference>
<dbReference type="SUPFAM" id="SSF55347">
    <property type="entry name" value="Glyceraldehyde-3-phosphate dehydrogenase-like, C-terminal domain"/>
    <property type="match status" value="1"/>
</dbReference>
<evidence type="ECO:0000313" key="8">
    <source>
        <dbReference type="Proteomes" id="UP000676506"/>
    </source>
</evidence>
<dbReference type="SMART" id="SM00859">
    <property type="entry name" value="Semialdhyde_dh"/>
    <property type="match status" value="1"/>
</dbReference>
<evidence type="ECO:0000313" key="7">
    <source>
        <dbReference type="EMBL" id="QUW04631.1"/>
    </source>
</evidence>
<accession>A0ABX8BCI7</accession>
<evidence type="ECO:0000256" key="2">
    <source>
        <dbReference type="ARBA" id="ARBA00022857"/>
    </source>
</evidence>
<dbReference type="InterPro" id="IPR058924">
    <property type="entry name" value="AGPR_dimerisation_dom"/>
</dbReference>
<keyword evidence="1 4" id="KW-0028">Amino-acid biosynthesis</keyword>
<comment type="function">
    <text evidence="4">Catalyzes the NADPH-dependent reduction of N-acetyl-5-glutamyl phosphate to yield N-acetyl-L-glutamate 5-semialdehyde.</text>
</comment>
<dbReference type="Proteomes" id="UP000676506">
    <property type="component" value="Chromosome 2"/>
</dbReference>
<evidence type="ECO:0000256" key="1">
    <source>
        <dbReference type="ARBA" id="ARBA00022605"/>
    </source>
</evidence>
<dbReference type="Pfam" id="PF01118">
    <property type="entry name" value="Semialdhyde_dh"/>
    <property type="match status" value="1"/>
</dbReference>
<comment type="catalytic activity">
    <reaction evidence="4">
        <text>N-acetyl-L-glutamate 5-semialdehyde + phosphate + NADP(+) = N-acetyl-L-glutamyl 5-phosphate + NADPH + H(+)</text>
        <dbReference type="Rhea" id="RHEA:21588"/>
        <dbReference type="ChEBI" id="CHEBI:15378"/>
        <dbReference type="ChEBI" id="CHEBI:29123"/>
        <dbReference type="ChEBI" id="CHEBI:43474"/>
        <dbReference type="ChEBI" id="CHEBI:57783"/>
        <dbReference type="ChEBI" id="CHEBI:57936"/>
        <dbReference type="ChEBI" id="CHEBI:58349"/>
        <dbReference type="EC" id="1.2.1.38"/>
    </reaction>
</comment>
<feature type="domain" description="Semialdehyde dehydrogenase NAD-binding" evidence="6">
    <location>
        <begin position="13"/>
        <end position="147"/>
    </location>
</feature>
<dbReference type="InterPro" id="IPR023013">
    <property type="entry name" value="AGPR_AS"/>
</dbReference>
<organism evidence="7 8">
    <name type="scientific">Chloracidobacterium validum</name>
    <dbReference type="NCBI Taxonomy" id="2821543"/>
    <lineage>
        <taxon>Bacteria</taxon>
        <taxon>Pseudomonadati</taxon>
        <taxon>Acidobacteriota</taxon>
        <taxon>Terriglobia</taxon>
        <taxon>Terriglobales</taxon>
        <taxon>Acidobacteriaceae</taxon>
        <taxon>Chloracidobacterium</taxon>
    </lineage>
</organism>
<dbReference type="PANTHER" id="PTHR32338">
    <property type="entry name" value="N-ACETYL-GAMMA-GLUTAMYL-PHOSPHATE REDUCTASE, CHLOROPLASTIC-RELATED-RELATED"/>
    <property type="match status" value="1"/>
</dbReference>
<reference evidence="7 8" key="1">
    <citation type="submission" date="2021-03" db="EMBL/GenBank/DDBJ databases">
        <title>Genomic and phenotypic characterization of Chloracidobacterium isolates provides evidence for multiple species.</title>
        <authorList>
            <person name="Saini M.K."/>
            <person name="Costas A.M.G."/>
            <person name="Tank M."/>
            <person name="Bryant D.A."/>
        </authorList>
    </citation>
    <scope>NUCLEOTIDE SEQUENCE [LARGE SCALE GENOMIC DNA]</scope>
    <source>
        <strain evidence="7 8">BV2-C</strain>
    </source>
</reference>
<dbReference type="InterPro" id="IPR050085">
    <property type="entry name" value="AGPR"/>
</dbReference>
<evidence type="ECO:0000256" key="5">
    <source>
        <dbReference type="PROSITE-ProRule" id="PRU10010"/>
    </source>
</evidence>
<comment type="subcellular location">
    <subcellularLocation>
        <location evidence="4">Cytoplasm</location>
    </subcellularLocation>
</comment>
<dbReference type="SUPFAM" id="SSF51735">
    <property type="entry name" value="NAD(P)-binding Rossmann-fold domains"/>
    <property type="match status" value="1"/>
</dbReference>
<name>A0ABX8BCI7_9BACT</name>
<gene>
    <name evidence="4 7" type="primary">argC</name>
    <name evidence="7" type="ORF">J8C06_12705</name>
</gene>
<comment type="similarity">
    <text evidence="4">Belongs to the NAGSA dehydrogenase family. Type 1 subfamily.</text>
</comment>
<protein>
    <recommendedName>
        <fullName evidence="4">N-acetyl-gamma-glutamyl-phosphate reductase</fullName>
        <shortName evidence="4">AGPR</shortName>
        <ecNumber evidence="4">1.2.1.38</ecNumber>
    </recommendedName>
    <alternativeName>
        <fullName evidence="4">N-acetyl-glutamate semialdehyde dehydrogenase</fullName>
        <shortName evidence="4">NAGSA dehydrogenase</shortName>
    </alternativeName>
</protein>
<sequence>MAEVTSLTAARRRVAVVGASGYIGGEMTRLLLAHPNVEVVAVTGRESAGKPLTTVHPNLLGTDLVLRPLNEIGEADVVFLALPNGEAMTQIDALPKSAAVIDASADFRLRDPAVYAATYRRPHTAVAWLERFVYGLPELFRADIRAARYVAAPGCFATAAALALYPLAAAGLIERAFINGVTGSSGAGVVARATTHHPFRADALFAYEPFTHRHVPEIAQTLKFSTGGETAFVFQPHSGPFVRGILVTAYVQLGTSLTQEDGWLLYAKRYADAPFVRLRAEPPDIKWVRGTNYCDLGVAVRDRIAIVWAALDNVIKGGAGQAIQCFNLMCSLPETTGLTMLALHP</sequence>
<comment type="pathway">
    <text evidence="4">Amino-acid biosynthesis; L-arginine biosynthesis; N(2)-acetyl-L-ornithine from L-glutamate: step 3/4.</text>
</comment>
<keyword evidence="4" id="KW-0963">Cytoplasm</keyword>
<keyword evidence="2 4" id="KW-0521">NADP</keyword>
<keyword evidence="4" id="KW-0055">Arginine biosynthesis</keyword>
<dbReference type="CDD" id="cd23934">
    <property type="entry name" value="AGPR_1_C"/>
    <property type="match status" value="1"/>
</dbReference>
<dbReference type="Gene3D" id="3.40.50.720">
    <property type="entry name" value="NAD(P)-binding Rossmann-like Domain"/>
    <property type="match status" value="1"/>
</dbReference>
<feature type="active site" evidence="4 5">
    <location>
        <position position="155"/>
    </location>
</feature>
<dbReference type="EC" id="1.2.1.38" evidence="4"/>